<feature type="region of interest" description="Disordered" evidence="1">
    <location>
        <begin position="1"/>
        <end position="80"/>
    </location>
</feature>
<keyword evidence="2" id="KW-1185">Reference proteome</keyword>
<dbReference type="AlphaFoldDB" id="A0A0N5BHL7"/>
<protein>
    <submittedName>
        <fullName evidence="3">Caprin-1_C domain-containing protein</fullName>
    </submittedName>
</protein>
<evidence type="ECO:0000256" key="1">
    <source>
        <dbReference type="SAM" id="MobiDB-lite"/>
    </source>
</evidence>
<proteinExistence type="predicted"/>
<name>A0A0N5BHL7_STREA</name>
<dbReference type="Proteomes" id="UP000046392">
    <property type="component" value="Unplaced"/>
</dbReference>
<accession>A0A0N5BHL7</accession>
<organism evidence="2 3">
    <name type="scientific">Strongyloides papillosus</name>
    <name type="common">Intestinal threadworm</name>
    <dbReference type="NCBI Taxonomy" id="174720"/>
    <lineage>
        <taxon>Eukaryota</taxon>
        <taxon>Metazoa</taxon>
        <taxon>Ecdysozoa</taxon>
        <taxon>Nematoda</taxon>
        <taxon>Chromadorea</taxon>
        <taxon>Rhabditida</taxon>
        <taxon>Tylenchina</taxon>
        <taxon>Panagrolaimomorpha</taxon>
        <taxon>Strongyloidoidea</taxon>
        <taxon>Strongyloididae</taxon>
        <taxon>Strongyloides</taxon>
    </lineage>
</organism>
<sequence>MLPKSGTHMLYTGGFRNPGGPNFVGSYGHFNRGSNKRNGYRGPSKNHQGHRRVGQSGSRRGQSPQTRRGRKNSRDHLTVL</sequence>
<evidence type="ECO:0000313" key="3">
    <source>
        <dbReference type="WBParaSite" id="SPAL_0000545500.1"/>
    </source>
</evidence>
<dbReference type="WBParaSite" id="SPAL_0000545500.1">
    <property type="protein sequence ID" value="SPAL_0000545500.1"/>
    <property type="gene ID" value="SPAL_0000545500"/>
</dbReference>
<reference evidence="3" key="1">
    <citation type="submission" date="2017-02" db="UniProtKB">
        <authorList>
            <consortium name="WormBaseParasite"/>
        </authorList>
    </citation>
    <scope>IDENTIFICATION</scope>
</reference>
<evidence type="ECO:0000313" key="2">
    <source>
        <dbReference type="Proteomes" id="UP000046392"/>
    </source>
</evidence>
<feature type="compositionally biased region" description="Low complexity" evidence="1">
    <location>
        <begin position="54"/>
        <end position="66"/>
    </location>
</feature>